<feature type="transmembrane region" description="Helical" evidence="12">
    <location>
        <begin position="56"/>
        <end position="75"/>
    </location>
</feature>
<comment type="subcellular location">
    <subcellularLocation>
        <location evidence="1">Cell membrane</location>
        <topology evidence="1">Multi-pass membrane protein</topology>
    </subcellularLocation>
</comment>
<keyword evidence="14" id="KW-1185">Reference proteome</keyword>
<keyword evidence="5" id="KW-0349">Heme</keyword>
<evidence type="ECO:0000256" key="2">
    <source>
        <dbReference type="ARBA" id="ARBA00007543"/>
    </source>
</evidence>
<dbReference type="PIRSF" id="PIRSF000267">
    <property type="entry name" value="Cyt_oxidse_sub2"/>
    <property type="match status" value="1"/>
</dbReference>
<evidence type="ECO:0000256" key="11">
    <source>
        <dbReference type="ARBA" id="ARBA00023136"/>
    </source>
</evidence>
<evidence type="ECO:0000256" key="9">
    <source>
        <dbReference type="ARBA" id="ARBA00022989"/>
    </source>
</evidence>
<dbReference type="InterPro" id="IPR003317">
    <property type="entry name" value="Cyt-d_oxidase_su2"/>
</dbReference>
<keyword evidence="11 12" id="KW-0472">Membrane</keyword>
<evidence type="ECO:0000256" key="3">
    <source>
        <dbReference type="ARBA" id="ARBA00022448"/>
    </source>
</evidence>
<keyword evidence="3" id="KW-0813">Transport</keyword>
<feature type="transmembrane region" description="Helical" evidence="12">
    <location>
        <begin position="6"/>
        <end position="35"/>
    </location>
</feature>
<feature type="transmembrane region" description="Helical" evidence="12">
    <location>
        <begin position="81"/>
        <end position="102"/>
    </location>
</feature>
<keyword evidence="10" id="KW-0408">Iron</keyword>
<keyword evidence="7" id="KW-0479">Metal-binding</keyword>
<keyword evidence="8" id="KW-0249">Electron transport</keyword>
<evidence type="ECO:0000256" key="10">
    <source>
        <dbReference type="ARBA" id="ARBA00023004"/>
    </source>
</evidence>
<evidence type="ECO:0000256" key="8">
    <source>
        <dbReference type="ARBA" id="ARBA00022982"/>
    </source>
</evidence>
<comment type="caution">
    <text evidence="13">The sequence shown here is derived from an EMBL/GenBank/DDBJ whole genome shotgun (WGS) entry which is preliminary data.</text>
</comment>
<protein>
    <submittedName>
        <fullName evidence="13">Cytochrome d ubiquinol oxidase subunit II</fullName>
    </submittedName>
</protein>
<dbReference type="Pfam" id="PF02322">
    <property type="entry name" value="Cyt_bd_oxida_II"/>
    <property type="match status" value="1"/>
</dbReference>
<name>A0ABN2SDQ0_9MICO</name>
<accession>A0ABN2SDQ0</accession>
<comment type="similarity">
    <text evidence="2">Belongs to the cytochrome ubiquinol oxidase subunit 2 family.</text>
</comment>
<evidence type="ECO:0000256" key="5">
    <source>
        <dbReference type="ARBA" id="ARBA00022617"/>
    </source>
</evidence>
<sequence length="344" mass="37139">MNLPDVWFVIIAVFWTGFFVLEGFDFGVGALHAVIGRSETERRTAINTIAPFWDGNEVWLVVGTAAIFAAFPAWYATWLSALYLGIVLLLVALIARGIAVEWRSKGRHQTWRRTWSFGLTAGSLIAPLVLGIAPGDLLAGLPIDEDGAFTGRVWSMFTGFGVWTGLTLVALCLLHGATFLAIRTTADLRRRAMRWNRMLGVVALVMVAVFAVWTGLMAQPSWPSYLLLAIALVAVVASLYATRRSGEKVAFAATAIAMAATVGSIFASLFPDVLVSSTSGAYSLTIAATASGQYALTVMTIVAAIFFPLVLLYQGYTYIVFRRRIGGATPRAAAPEPRPEVPAR</sequence>
<evidence type="ECO:0000256" key="12">
    <source>
        <dbReference type="SAM" id="Phobius"/>
    </source>
</evidence>
<gene>
    <name evidence="13" type="primary">cydB_1</name>
    <name evidence="13" type="ORF">GCM10009777_17600</name>
</gene>
<proteinExistence type="inferred from homology"/>
<feature type="transmembrane region" description="Helical" evidence="12">
    <location>
        <begin position="222"/>
        <end position="242"/>
    </location>
</feature>
<evidence type="ECO:0000256" key="4">
    <source>
        <dbReference type="ARBA" id="ARBA00022475"/>
    </source>
</evidence>
<feature type="transmembrane region" description="Helical" evidence="12">
    <location>
        <begin position="153"/>
        <end position="174"/>
    </location>
</feature>
<dbReference type="Proteomes" id="UP001500326">
    <property type="component" value="Unassembled WGS sequence"/>
</dbReference>
<evidence type="ECO:0000256" key="1">
    <source>
        <dbReference type="ARBA" id="ARBA00004651"/>
    </source>
</evidence>
<keyword evidence="4" id="KW-1003">Cell membrane</keyword>
<evidence type="ECO:0000256" key="6">
    <source>
        <dbReference type="ARBA" id="ARBA00022692"/>
    </source>
</evidence>
<dbReference type="PANTHER" id="PTHR43141:SF5">
    <property type="entry name" value="CYTOCHROME BD-I UBIQUINOL OXIDASE SUBUNIT 2"/>
    <property type="match status" value="1"/>
</dbReference>
<feature type="transmembrane region" description="Helical" evidence="12">
    <location>
        <begin position="114"/>
        <end position="133"/>
    </location>
</feature>
<feature type="transmembrane region" description="Helical" evidence="12">
    <location>
        <begin position="195"/>
        <end position="216"/>
    </location>
</feature>
<keyword evidence="6 12" id="KW-0812">Transmembrane</keyword>
<organism evidence="13 14">
    <name type="scientific">Microbacterium pumilum</name>
    <dbReference type="NCBI Taxonomy" id="344165"/>
    <lineage>
        <taxon>Bacteria</taxon>
        <taxon>Bacillati</taxon>
        <taxon>Actinomycetota</taxon>
        <taxon>Actinomycetes</taxon>
        <taxon>Micrococcales</taxon>
        <taxon>Microbacteriaceae</taxon>
        <taxon>Microbacterium</taxon>
    </lineage>
</organism>
<keyword evidence="9 12" id="KW-1133">Transmembrane helix</keyword>
<evidence type="ECO:0000256" key="7">
    <source>
        <dbReference type="ARBA" id="ARBA00022723"/>
    </source>
</evidence>
<evidence type="ECO:0000313" key="14">
    <source>
        <dbReference type="Proteomes" id="UP001500326"/>
    </source>
</evidence>
<dbReference type="RefSeq" id="WP_344060629.1">
    <property type="nucleotide sequence ID" value="NZ_BAAAOH010000001.1"/>
</dbReference>
<dbReference type="PANTHER" id="PTHR43141">
    <property type="entry name" value="CYTOCHROME BD2 SUBUNIT II"/>
    <property type="match status" value="1"/>
</dbReference>
<evidence type="ECO:0000313" key="13">
    <source>
        <dbReference type="EMBL" id="GAA1984163.1"/>
    </source>
</evidence>
<feature type="transmembrane region" description="Helical" evidence="12">
    <location>
        <begin position="249"/>
        <end position="271"/>
    </location>
</feature>
<dbReference type="EMBL" id="BAAAOH010000001">
    <property type="protein sequence ID" value="GAA1984163.1"/>
    <property type="molecule type" value="Genomic_DNA"/>
</dbReference>
<feature type="transmembrane region" description="Helical" evidence="12">
    <location>
        <begin position="291"/>
        <end position="313"/>
    </location>
</feature>
<reference evidence="13 14" key="1">
    <citation type="journal article" date="2019" name="Int. J. Syst. Evol. Microbiol.">
        <title>The Global Catalogue of Microorganisms (GCM) 10K type strain sequencing project: providing services to taxonomists for standard genome sequencing and annotation.</title>
        <authorList>
            <consortium name="The Broad Institute Genomics Platform"/>
            <consortium name="The Broad Institute Genome Sequencing Center for Infectious Disease"/>
            <person name="Wu L."/>
            <person name="Ma J."/>
        </authorList>
    </citation>
    <scope>NUCLEOTIDE SEQUENCE [LARGE SCALE GENOMIC DNA]</scope>
    <source>
        <strain evidence="13 14">JCM 14902</strain>
    </source>
</reference>
<dbReference type="NCBIfam" id="TIGR00203">
    <property type="entry name" value="cydB"/>
    <property type="match status" value="1"/>
</dbReference>